<dbReference type="PANTHER" id="PTHR30003">
    <property type="entry name" value="L-LACTATE PERMEASE"/>
    <property type="match status" value="1"/>
</dbReference>
<proteinExistence type="inferred from homology"/>
<evidence type="ECO:0000313" key="9">
    <source>
        <dbReference type="EMBL" id="ORW66486.1"/>
    </source>
</evidence>
<comment type="similarity">
    <text evidence="2 8">Belongs to the lactate permease family.</text>
</comment>
<evidence type="ECO:0000256" key="7">
    <source>
        <dbReference type="ARBA" id="ARBA00023136"/>
    </source>
</evidence>
<evidence type="ECO:0000256" key="5">
    <source>
        <dbReference type="ARBA" id="ARBA00022692"/>
    </source>
</evidence>
<feature type="transmembrane region" description="Helical" evidence="8">
    <location>
        <begin position="138"/>
        <end position="160"/>
    </location>
</feature>
<evidence type="ECO:0000256" key="4">
    <source>
        <dbReference type="ARBA" id="ARBA00022475"/>
    </source>
</evidence>
<comment type="subcellular location">
    <subcellularLocation>
        <location evidence="1 8">Cell membrane</location>
        <topology evidence="1 8">Multi-pass membrane protein</topology>
    </subcellularLocation>
</comment>
<sequence length="579" mass="60076">MFQPDFTPVAHSLGWSAAVAALPLLVVFVLLGGLKVRAPLAAAFGVATAALIAGLVYHMPVGQVADSAVLGFAYGMFPIMWLVLNAIWVYNLTVATGYLGVLRRSMASVSPDRRIQALIVAFCFGALIEGLAGFGTPVAITSLMLIALGFSPLRAAALALVADTATVAFGAVGIPIITLGGVTGLPVAELSAMVGRQTPILACVVPFILIFMVDRRNGIRQTWPAAAVGGVTYAVAQFVLSNFSVELTDIAASILSAGAIVALLRVWQPKVPLVTTGDEVEEAGDVAGTGQVRDTAKVTEPPVASGHPRNGRVDVLSPTAAAVNGAAAEDVVDKPRDVMVAYAPYLIIVAVFALSVWRPVGTALKHGGTSFRWPGLHIANAAHKASAVTVFKFDFLYSAGTLLLLCGLLSMLVLRASARQGVQAYVRAVTQLRTATLTVGLVLALAYLMNLSGQTTTLGLWIAGAGSLLAVFSPIIGWIGVTITGSDTSANSLFGALQVSAANAAGLNPVLLAAANSSGGVIGKMLSPQSLVIATAAVQMKGKEGDLFRKVFKWSMLLLALMCILVYLQSTSWLGWMVV</sequence>
<feature type="transmembrane region" description="Helical" evidence="8">
    <location>
        <begin position="395"/>
        <end position="414"/>
    </location>
</feature>
<keyword evidence="6 8" id="KW-1133">Transmembrane helix</keyword>
<feature type="transmembrane region" description="Helical" evidence="8">
    <location>
        <begin position="493"/>
        <end position="515"/>
    </location>
</feature>
<evidence type="ECO:0000256" key="1">
    <source>
        <dbReference type="ARBA" id="ARBA00004651"/>
    </source>
</evidence>
<dbReference type="GO" id="GO:0015129">
    <property type="term" value="F:lactate transmembrane transporter activity"/>
    <property type="evidence" value="ECO:0007669"/>
    <property type="project" value="UniProtKB-UniRule"/>
</dbReference>
<dbReference type="EMBL" id="LQPR01000067">
    <property type="protein sequence ID" value="ORW66486.1"/>
    <property type="molecule type" value="Genomic_DNA"/>
</dbReference>
<dbReference type="Proteomes" id="UP000193387">
    <property type="component" value="Unassembled WGS sequence"/>
</dbReference>
<feature type="transmembrane region" description="Helical" evidence="8">
    <location>
        <begin position="339"/>
        <end position="357"/>
    </location>
</feature>
<feature type="transmembrane region" description="Helical" evidence="8">
    <location>
        <begin position="38"/>
        <end position="59"/>
    </location>
</feature>
<organism evidence="9 10">
    <name type="scientific">Mycobacterium saskatchewanense</name>
    <dbReference type="NCBI Taxonomy" id="220927"/>
    <lineage>
        <taxon>Bacteria</taxon>
        <taxon>Bacillati</taxon>
        <taxon>Actinomycetota</taxon>
        <taxon>Actinomycetes</taxon>
        <taxon>Mycobacteriales</taxon>
        <taxon>Mycobacteriaceae</taxon>
        <taxon>Mycobacterium</taxon>
        <taxon>Mycobacterium simiae complex</taxon>
    </lineage>
</organism>
<dbReference type="GO" id="GO:0015295">
    <property type="term" value="F:solute:proton symporter activity"/>
    <property type="evidence" value="ECO:0007669"/>
    <property type="project" value="TreeGrafter"/>
</dbReference>
<evidence type="ECO:0000256" key="6">
    <source>
        <dbReference type="ARBA" id="ARBA00022989"/>
    </source>
</evidence>
<comment type="caution">
    <text evidence="9">The sequence shown here is derived from an EMBL/GenBank/DDBJ whole genome shotgun (WGS) entry which is preliminary data.</text>
</comment>
<dbReference type="RefSeq" id="WP_085257912.1">
    <property type="nucleotide sequence ID" value="NZ_AP022573.1"/>
</dbReference>
<feature type="transmembrane region" description="Helical" evidence="8">
    <location>
        <begin position="435"/>
        <end position="452"/>
    </location>
</feature>
<feature type="transmembrane region" description="Helical" evidence="8">
    <location>
        <begin position="194"/>
        <end position="213"/>
    </location>
</feature>
<evidence type="ECO:0000256" key="8">
    <source>
        <dbReference type="RuleBase" id="RU365092"/>
    </source>
</evidence>
<gene>
    <name evidence="9" type="ORF">AWC23_01930</name>
</gene>
<feature type="transmembrane region" description="Helical" evidence="8">
    <location>
        <begin position="250"/>
        <end position="267"/>
    </location>
</feature>
<feature type="transmembrane region" description="Helical" evidence="8">
    <location>
        <begin position="12"/>
        <end position="31"/>
    </location>
</feature>
<feature type="transmembrane region" description="Helical" evidence="8">
    <location>
        <begin position="551"/>
        <end position="570"/>
    </location>
</feature>
<accession>A0AAJ3TUW9</accession>
<keyword evidence="4 8" id="KW-1003">Cell membrane</keyword>
<dbReference type="InterPro" id="IPR003804">
    <property type="entry name" value="Lactate_perm"/>
</dbReference>
<keyword evidence="3 8" id="KW-0813">Transport</keyword>
<comment type="caution">
    <text evidence="8">Lacks conserved residue(s) required for the propagation of feature annotation.</text>
</comment>
<protein>
    <recommendedName>
        <fullName evidence="8">L-lactate permease</fullName>
    </recommendedName>
</protein>
<feature type="transmembrane region" description="Helical" evidence="8">
    <location>
        <begin position="79"/>
        <end position="102"/>
    </location>
</feature>
<keyword evidence="7 8" id="KW-0472">Membrane</keyword>
<feature type="transmembrane region" description="Helical" evidence="8">
    <location>
        <begin position="167"/>
        <end position="188"/>
    </location>
</feature>
<dbReference type="AlphaFoldDB" id="A0AAJ3TUW9"/>
<feature type="transmembrane region" description="Helical" evidence="8">
    <location>
        <begin position="114"/>
        <end position="132"/>
    </location>
</feature>
<reference evidence="9 10" key="1">
    <citation type="submission" date="2016-01" db="EMBL/GenBank/DDBJ databases">
        <title>The new phylogeny of the genus Mycobacterium.</title>
        <authorList>
            <person name="Tarcisio F."/>
            <person name="Conor M."/>
            <person name="Antonella G."/>
            <person name="Elisabetta G."/>
            <person name="Giulia F.S."/>
            <person name="Sara T."/>
            <person name="Anna F."/>
            <person name="Clotilde B."/>
            <person name="Roberto B."/>
            <person name="Veronica D.S."/>
            <person name="Fabio R."/>
            <person name="Monica P."/>
            <person name="Olivier J."/>
            <person name="Enrico T."/>
            <person name="Nicola S."/>
        </authorList>
    </citation>
    <scope>NUCLEOTIDE SEQUENCE [LARGE SCALE GENOMIC DNA]</scope>
    <source>
        <strain evidence="9 10">DSM 44616</strain>
    </source>
</reference>
<feature type="transmembrane region" description="Helical" evidence="8">
    <location>
        <begin position="225"/>
        <end position="244"/>
    </location>
</feature>
<name>A0AAJ3TUW9_9MYCO</name>
<keyword evidence="10" id="KW-1185">Reference proteome</keyword>
<evidence type="ECO:0000256" key="3">
    <source>
        <dbReference type="ARBA" id="ARBA00022448"/>
    </source>
</evidence>
<dbReference type="GO" id="GO:0005886">
    <property type="term" value="C:plasma membrane"/>
    <property type="evidence" value="ECO:0007669"/>
    <property type="project" value="UniProtKB-SubCell"/>
</dbReference>
<keyword evidence="5 8" id="KW-0812">Transmembrane</keyword>
<dbReference type="PANTHER" id="PTHR30003:SF0">
    <property type="entry name" value="GLYCOLATE PERMEASE GLCA-RELATED"/>
    <property type="match status" value="1"/>
</dbReference>
<feature type="transmembrane region" description="Helical" evidence="8">
    <location>
        <begin position="458"/>
        <end position="481"/>
    </location>
</feature>
<evidence type="ECO:0000256" key="2">
    <source>
        <dbReference type="ARBA" id="ARBA00010100"/>
    </source>
</evidence>
<dbReference type="Pfam" id="PF02652">
    <property type="entry name" value="Lactate_perm"/>
    <property type="match status" value="2"/>
</dbReference>
<comment type="function">
    <text evidence="8">Uptake of L-lactate across the membrane. Can also transport D-lactate and glycolate.</text>
</comment>
<evidence type="ECO:0000313" key="10">
    <source>
        <dbReference type="Proteomes" id="UP000193387"/>
    </source>
</evidence>